<sequence>MAKKSKNGPHHDLALTVTAVLVITGVMILQMLARKLKRWSEAQKHANDILEASERELSVLGLIAFGLFILETVQAKGEWYQVFHEVHFALFTVALFYVVVNVALYALARHVGRLWREYEAADMQDHWGMTARLHRLRDKLQIPALSHHLLFGSFWMRGLVRHPWAWLEYQHCLEHMTFHEVRRDFLRSHHLPHNFSFATYLESCMQHVCLEFSEIRDTVWFVGILGLLIQLYISTLFSPPKLSTSLTVLGSVVVGLALLIFLKVKWIYWYLLHSEILHNKKESQRTLFWFGNPGLVVTLLEVCLFSLSSGIALLIYKVKKLDDLATPLTLLVVGVVALLYLLPKILPRFTLITHVGEMSDPRRVAAVVRKQQQRGEFEASARDRPNDKKTTKKRPSLQHQPSRLDKVHQSFRETVEDAGISTISALAVVLYVFLVAITLDEPGGRSVLKINVSSIRDAEIALGAAFVVEASVRLWKRFDSTTRRLDLALVLGTVGCNVASFVLRPTSPHRLLHALSALIVLRILNTAWYNELVSPRFHHLRFSADELLRHDTKHFSRSTSSMSLINHASDQQAAISFSLPTGGGPKLARVPSFVTGEKQQQPSWLQFYLAPIEHELGGGLEEEEEEPQVAAVEHRVQQLVRASLRDVGDGGATTTTAEDPDRLAEVALRRALENLLVKDPNAEVKEATDAEDERAGGAATAIATRAQRLEGHVTSTRAEELEDTLYFNYVLLAAVALPSNSRRRAGLFAKAATMIGFTKYPDQEDEQPASFVPHKVKLLLTRDQLVWYDLDGNLSEVNVATGEVVAKAARSLEKPVAIALDVENAFSPLGRVHLSTILRIDARDSDLECFTPSHVVAFTFDDARAPATWKSAILDAIDREDDDDPLHPVTASFRSAGSYTAHDQNDDVERLLHMYATRQTRSASEPRGTSDIELAVTG</sequence>
<keyword evidence="7" id="KW-0568">Pathogenesis-related protein</keyword>
<reference evidence="10" key="1">
    <citation type="submission" date="2023-01" db="EMBL/GenBank/DDBJ databases">
        <title>Metagenome sequencing of chrysophaentin producing Chrysophaeum taylorii.</title>
        <authorList>
            <person name="Davison J."/>
            <person name="Bewley C."/>
        </authorList>
    </citation>
    <scope>NUCLEOTIDE SEQUENCE</scope>
    <source>
        <strain evidence="10">NIES-1699</strain>
    </source>
</reference>
<protein>
    <submittedName>
        <fullName evidence="10">Uncharacterized protein</fullName>
    </submittedName>
</protein>
<dbReference type="InterPro" id="IPR004326">
    <property type="entry name" value="Mlo"/>
</dbReference>
<evidence type="ECO:0000256" key="3">
    <source>
        <dbReference type="ARBA" id="ARBA00022692"/>
    </source>
</evidence>
<keyword evidence="5 9" id="KW-1133">Transmembrane helix</keyword>
<feature type="transmembrane region" description="Helical" evidence="9">
    <location>
        <begin position="293"/>
        <end position="318"/>
    </location>
</feature>
<feature type="transmembrane region" description="Helical" evidence="9">
    <location>
        <begin position="249"/>
        <end position="272"/>
    </location>
</feature>
<feature type="region of interest" description="Disordered" evidence="8">
    <location>
        <begin position="370"/>
        <end position="405"/>
    </location>
</feature>
<feature type="region of interest" description="Disordered" evidence="8">
    <location>
        <begin position="919"/>
        <end position="938"/>
    </location>
</feature>
<evidence type="ECO:0000256" key="5">
    <source>
        <dbReference type="ARBA" id="ARBA00022989"/>
    </source>
</evidence>
<evidence type="ECO:0000256" key="8">
    <source>
        <dbReference type="SAM" id="MobiDB-lite"/>
    </source>
</evidence>
<feature type="transmembrane region" description="Helical" evidence="9">
    <location>
        <begin position="418"/>
        <end position="438"/>
    </location>
</feature>
<feature type="transmembrane region" description="Helical" evidence="9">
    <location>
        <begin position="219"/>
        <end position="237"/>
    </location>
</feature>
<dbReference type="GO" id="GO:0016020">
    <property type="term" value="C:membrane"/>
    <property type="evidence" value="ECO:0007669"/>
    <property type="project" value="UniProtKB-SubCell"/>
</dbReference>
<evidence type="ECO:0000256" key="6">
    <source>
        <dbReference type="ARBA" id="ARBA00023136"/>
    </source>
</evidence>
<feature type="compositionally biased region" description="Basic and acidic residues" evidence="8">
    <location>
        <begin position="373"/>
        <end position="389"/>
    </location>
</feature>
<evidence type="ECO:0000256" key="1">
    <source>
        <dbReference type="ARBA" id="ARBA00004141"/>
    </source>
</evidence>
<comment type="caution">
    <text evidence="10">The sequence shown here is derived from an EMBL/GenBank/DDBJ whole genome shotgun (WGS) entry which is preliminary data.</text>
</comment>
<evidence type="ECO:0000313" key="10">
    <source>
        <dbReference type="EMBL" id="KAJ8599971.1"/>
    </source>
</evidence>
<keyword evidence="3 9" id="KW-0812">Transmembrane</keyword>
<evidence type="ECO:0000256" key="4">
    <source>
        <dbReference type="ARBA" id="ARBA00022821"/>
    </source>
</evidence>
<keyword evidence="11" id="KW-1185">Reference proteome</keyword>
<evidence type="ECO:0000256" key="9">
    <source>
        <dbReference type="SAM" id="Phobius"/>
    </source>
</evidence>
<feature type="transmembrane region" description="Helical" evidence="9">
    <location>
        <begin position="324"/>
        <end position="342"/>
    </location>
</feature>
<accession>A0AAD7XIV1</accession>
<gene>
    <name evidence="10" type="ORF">CTAYLR_002873</name>
</gene>
<dbReference type="AlphaFoldDB" id="A0AAD7XIV1"/>
<dbReference type="EMBL" id="JAQMWT010000533">
    <property type="protein sequence ID" value="KAJ8599971.1"/>
    <property type="molecule type" value="Genomic_DNA"/>
</dbReference>
<keyword evidence="6 9" id="KW-0472">Membrane</keyword>
<comment type="similarity">
    <text evidence="2">Belongs to the MLO family.</text>
</comment>
<dbReference type="Proteomes" id="UP001230188">
    <property type="component" value="Unassembled WGS sequence"/>
</dbReference>
<dbReference type="GO" id="GO:0006952">
    <property type="term" value="P:defense response"/>
    <property type="evidence" value="ECO:0007669"/>
    <property type="project" value="UniProtKB-KW"/>
</dbReference>
<name>A0AAD7XIV1_9STRA</name>
<organism evidence="10 11">
    <name type="scientific">Chrysophaeum taylorii</name>
    <dbReference type="NCBI Taxonomy" id="2483200"/>
    <lineage>
        <taxon>Eukaryota</taxon>
        <taxon>Sar</taxon>
        <taxon>Stramenopiles</taxon>
        <taxon>Ochrophyta</taxon>
        <taxon>Pelagophyceae</taxon>
        <taxon>Pelagomonadales</taxon>
        <taxon>Pelagomonadaceae</taxon>
        <taxon>Chrysophaeum</taxon>
    </lineage>
</organism>
<evidence type="ECO:0000256" key="7">
    <source>
        <dbReference type="ARBA" id="ARBA00023265"/>
    </source>
</evidence>
<feature type="transmembrane region" description="Helical" evidence="9">
    <location>
        <begin position="87"/>
        <end position="108"/>
    </location>
</feature>
<feature type="transmembrane region" description="Helical" evidence="9">
    <location>
        <begin position="13"/>
        <end position="36"/>
    </location>
</feature>
<keyword evidence="4" id="KW-0611">Plant defense</keyword>
<dbReference type="Pfam" id="PF03094">
    <property type="entry name" value="Mlo"/>
    <property type="match status" value="1"/>
</dbReference>
<evidence type="ECO:0000313" key="11">
    <source>
        <dbReference type="Proteomes" id="UP001230188"/>
    </source>
</evidence>
<comment type="subcellular location">
    <subcellularLocation>
        <location evidence="1">Membrane</location>
        <topology evidence="1">Multi-pass membrane protein</topology>
    </subcellularLocation>
</comment>
<proteinExistence type="inferred from homology"/>
<evidence type="ECO:0000256" key="2">
    <source>
        <dbReference type="ARBA" id="ARBA00006574"/>
    </source>
</evidence>